<gene>
    <name evidence="1" type="ORF">T440DRAFT_523590</name>
</gene>
<dbReference type="AlphaFoldDB" id="A0A6A7AQ66"/>
<name>A0A6A7AQ66_9PLEO</name>
<reference evidence="1" key="1">
    <citation type="submission" date="2020-01" db="EMBL/GenBank/DDBJ databases">
        <authorList>
            <consortium name="DOE Joint Genome Institute"/>
            <person name="Haridas S."/>
            <person name="Albert R."/>
            <person name="Binder M."/>
            <person name="Bloem J."/>
            <person name="Labutti K."/>
            <person name="Salamov A."/>
            <person name="Andreopoulos B."/>
            <person name="Baker S.E."/>
            <person name="Barry K."/>
            <person name="Bills G."/>
            <person name="Bluhm B.H."/>
            <person name="Cannon C."/>
            <person name="Castanera R."/>
            <person name="Culley D.E."/>
            <person name="Daum C."/>
            <person name="Ezra D."/>
            <person name="Gonzalez J.B."/>
            <person name="Henrissat B."/>
            <person name="Kuo A."/>
            <person name="Liang C."/>
            <person name="Lipzen A."/>
            <person name="Lutzoni F."/>
            <person name="Magnuson J."/>
            <person name="Mondo S."/>
            <person name="Nolan M."/>
            <person name="Ohm R."/>
            <person name="Pangilinan J."/>
            <person name="Park H.-J."/>
            <person name="Ramirez L."/>
            <person name="Alfaro M."/>
            <person name="Sun H."/>
            <person name="Tritt A."/>
            <person name="Yoshinaga Y."/>
            <person name="Zwiers L.-H."/>
            <person name="Turgeon B.G."/>
            <person name="Goodwin S.B."/>
            <person name="Spatafora J.W."/>
            <person name="Crous P.W."/>
            <person name="Grigoriev I.V."/>
        </authorList>
    </citation>
    <scope>NUCLEOTIDE SEQUENCE</scope>
    <source>
        <strain evidence="1">IPT5</strain>
    </source>
</reference>
<evidence type="ECO:0000313" key="1">
    <source>
        <dbReference type="EMBL" id="KAF2844319.1"/>
    </source>
</evidence>
<evidence type="ECO:0008006" key="3">
    <source>
        <dbReference type="Google" id="ProtNLM"/>
    </source>
</evidence>
<dbReference type="Proteomes" id="UP000799423">
    <property type="component" value="Unassembled WGS sequence"/>
</dbReference>
<proteinExistence type="predicted"/>
<protein>
    <recommendedName>
        <fullName evidence="3">Restriction endonuclease domain-containing protein</fullName>
    </recommendedName>
</protein>
<dbReference type="EMBL" id="MU006389">
    <property type="protein sequence ID" value="KAF2844319.1"/>
    <property type="molecule type" value="Genomic_DNA"/>
</dbReference>
<accession>A0A6A7AQ66</accession>
<dbReference type="OrthoDB" id="3485856at2759"/>
<evidence type="ECO:0000313" key="2">
    <source>
        <dbReference type="Proteomes" id="UP000799423"/>
    </source>
</evidence>
<sequence>MTTTRFDASALCSKSKYEPDASFRHEDAQYPGVIIEVAYSQKKTRLGRLAENYLLDSDANVRVVVGLDIAYSKKSRKATLSVWRPQLFDTPDGPELRAVVVVVDEAFRNDEENPVNHPGIQLRLSDFTSEGLAREEIRD</sequence>
<keyword evidence="2" id="KW-1185">Reference proteome</keyword>
<organism evidence="1 2">
    <name type="scientific">Plenodomus tracheiphilus IPT5</name>
    <dbReference type="NCBI Taxonomy" id="1408161"/>
    <lineage>
        <taxon>Eukaryota</taxon>
        <taxon>Fungi</taxon>
        <taxon>Dikarya</taxon>
        <taxon>Ascomycota</taxon>
        <taxon>Pezizomycotina</taxon>
        <taxon>Dothideomycetes</taxon>
        <taxon>Pleosporomycetidae</taxon>
        <taxon>Pleosporales</taxon>
        <taxon>Pleosporineae</taxon>
        <taxon>Leptosphaeriaceae</taxon>
        <taxon>Plenodomus</taxon>
    </lineage>
</organism>